<accession>A0A6L8VFS2</accession>
<evidence type="ECO:0000256" key="2">
    <source>
        <dbReference type="ARBA" id="ARBA00022801"/>
    </source>
</evidence>
<name>A0A6L8VFS2_9RHOB</name>
<dbReference type="OrthoDB" id="9768696at2"/>
<reference evidence="6 7" key="1">
    <citation type="submission" date="2020-01" db="EMBL/GenBank/DDBJ databases">
        <title>Frigidibacter albus SP32T (=CGMCC 1.13995T).</title>
        <authorList>
            <person name="Liao X."/>
        </authorList>
    </citation>
    <scope>NUCLEOTIDE SEQUENCE [LARGE SCALE GENOMIC DNA]</scope>
    <source>
        <strain evidence="6 7">SP32</strain>
    </source>
</reference>
<sequence length="153" mass="16287">MAIPWARPASRSRWEGWTCWPRGPRPSGPCRRGRRAAAHRGARADGPHLWRALRTRARRRFWIAPPRAGLRNYLAAKGGFVATPVLGSAASETLSGIGPAPVLRGDGVAIGCVAGESTPPATPGFAPPAPGDTVTLDILPGPRSDWFTPEALR</sequence>
<evidence type="ECO:0000256" key="3">
    <source>
        <dbReference type="ARBA" id="ARBA00022840"/>
    </source>
</evidence>
<evidence type="ECO:0000256" key="4">
    <source>
        <dbReference type="SAM" id="MobiDB-lite"/>
    </source>
</evidence>
<feature type="compositionally biased region" description="Basic residues" evidence="4">
    <location>
        <begin position="31"/>
        <end position="41"/>
    </location>
</feature>
<keyword evidence="2" id="KW-0378">Hydrolase</keyword>
<dbReference type="GO" id="GO:0005524">
    <property type="term" value="F:ATP binding"/>
    <property type="evidence" value="ECO:0007669"/>
    <property type="project" value="UniProtKB-KW"/>
</dbReference>
<dbReference type="InterPro" id="IPR003778">
    <property type="entry name" value="CT_A_B"/>
</dbReference>
<evidence type="ECO:0000259" key="5">
    <source>
        <dbReference type="Pfam" id="PF02626"/>
    </source>
</evidence>
<evidence type="ECO:0000313" key="6">
    <source>
        <dbReference type="EMBL" id="MZQ89113.1"/>
    </source>
</evidence>
<feature type="domain" description="Carboxyltransferase" evidence="5">
    <location>
        <begin position="48"/>
        <end position="152"/>
    </location>
</feature>
<feature type="region of interest" description="Disordered" evidence="4">
    <location>
        <begin position="22"/>
        <end position="44"/>
    </location>
</feature>
<evidence type="ECO:0000256" key="1">
    <source>
        <dbReference type="ARBA" id="ARBA00022741"/>
    </source>
</evidence>
<organism evidence="6 7">
    <name type="scientific">Frigidibacter albus</name>
    <dbReference type="NCBI Taxonomy" id="1465486"/>
    <lineage>
        <taxon>Bacteria</taxon>
        <taxon>Pseudomonadati</taxon>
        <taxon>Pseudomonadota</taxon>
        <taxon>Alphaproteobacteria</taxon>
        <taxon>Rhodobacterales</taxon>
        <taxon>Paracoccaceae</taxon>
        <taxon>Frigidibacter</taxon>
    </lineage>
</organism>
<proteinExistence type="predicted"/>
<dbReference type="EMBL" id="WWNR01000004">
    <property type="protein sequence ID" value="MZQ89113.1"/>
    <property type="molecule type" value="Genomic_DNA"/>
</dbReference>
<dbReference type="GO" id="GO:0016787">
    <property type="term" value="F:hydrolase activity"/>
    <property type="evidence" value="ECO:0007669"/>
    <property type="project" value="UniProtKB-KW"/>
</dbReference>
<gene>
    <name evidence="6" type="ORF">GS660_08370</name>
</gene>
<keyword evidence="1" id="KW-0547">Nucleotide-binding</keyword>
<keyword evidence="3" id="KW-0067">ATP-binding</keyword>
<evidence type="ECO:0000313" key="7">
    <source>
        <dbReference type="Proteomes" id="UP000477083"/>
    </source>
</evidence>
<dbReference type="Proteomes" id="UP000477083">
    <property type="component" value="Unassembled WGS sequence"/>
</dbReference>
<protein>
    <recommendedName>
        <fullName evidence="5">Carboxyltransferase domain-containing protein</fullName>
    </recommendedName>
</protein>
<dbReference type="AlphaFoldDB" id="A0A6L8VFS2"/>
<comment type="caution">
    <text evidence="6">The sequence shown here is derived from an EMBL/GenBank/DDBJ whole genome shotgun (WGS) entry which is preliminary data.</text>
</comment>
<dbReference type="Pfam" id="PF02626">
    <property type="entry name" value="CT_A_B"/>
    <property type="match status" value="1"/>
</dbReference>
<keyword evidence="7" id="KW-1185">Reference proteome</keyword>